<protein>
    <submittedName>
        <fullName evidence="13">Uncharacterized protein</fullName>
    </submittedName>
</protein>
<dbReference type="GO" id="GO:0005789">
    <property type="term" value="C:endoplasmic reticulum membrane"/>
    <property type="evidence" value="ECO:0007669"/>
    <property type="project" value="UniProtKB-SubCell"/>
</dbReference>
<dbReference type="PANTHER" id="PTHR28012">
    <property type="entry name" value="NUCLEAR FUSION PROTEIN KAR5"/>
    <property type="match status" value="1"/>
</dbReference>
<evidence type="ECO:0000256" key="8">
    <source>
        <dbReference type="ARBA" id="ARBA00023136"/>
    </source>
</evidence>
<evidence type="ECO:0000256" key="2">
    <source>
        <dbReference type="ARBA" id="ARBA00010473"/>
    </source>
</evidence>
<organism evidence="13 14">
    <name type="scientific">Hesseltinella vesiculosa</name>
    <dbReference type="NCBI Taxonomy" id="101127"/>
    <lineage>
        <taxon>Eukaryota</taxon>
        <taxon>Fungi</taxon>
        <taxon>Fungi incertae sedis</taxon>
        <taxon>Mucoromycota</taxon>
        <taxon>Mucoromycotina</taxon>
        <taxon>Mucoromycetes</taxon>
        <taxon>Mucorales</taxon>
        <taxon>Cunninghamellaceae</taxon>
        <taxon>Hesseltinella</taxon>
    </lineage>
</organism>
<keyword evidence="8" id="KW-0472">Membrane</keyword>
<feature type="signal peptide" evidence="12">
    <location>
        <begin position="1"/>
        <end position="20"/>
    </location>
</feature>
<evidence type="ECO:0000256" key="12">
    <source>
        <dbReference type="SAM" id="SignalP"/>
    </source>
</evidence>
<evidence type="ECO:0000256" key="11">
    <source>
        <dbReference type="RuleBase" id="RU368082"/>
    </source>
</evidence>
<evidence type="ECO:0000256" key="5">
    <source>
        <dbReference type="ARBA" id="ARBA00022729"/>
    </source>
</evidence>
<evidence type="ECO:0000256" key="7">
    <source>
        <dbReference type="ARBA" id="ARBA00022989"/>
    </source>
</evidence>
<evidence type="ECO:0000313" key="14">
    <source>
        <dbReference type="Proteomes" id="UP000242146"/>
    </source>
</evidence>
<gene>
    <name evidence="13" type="ORF">DM01DRAFT_1017657</name>
</gene>
<dbReference type="EMBL" id="MCGT01000010">
    <property type="protein sequence ID" value="ORX56287.1"/>
    <property type="molecule type" value="Genomic_DNA"/>
</dbReference>
<keyword evidence="9" id="KW-0325">Glycoprotein</keyword>
<sequence>MYSIVLFASISFILWDVAFGQDVQLVPQTVLDHAIEILHELQVKRGNCFLAIVTTIEKDCSSLIVNDTGRVELALRFTLCELSTSHIDIPGECQPLSHPTACVQALAKTPQLWTTYSGN</sequence>
<reference evidence="13 14" key="1">
    <citation type="submission" date="2016-07" db="EMBL/GenBank/DDBJ databases">
        <title>Pervasive Adenine N6-methylation of Active Genes in Fungi.</title>
        <authorList>
            <consortium name="DOE Joint Genome Institute"/>
            <person name="Mondo S.J."/>
            <person name="Dannebaum R.O."/>
            <person name="Kuo R.C."/>
            <person name="Labutti K."/>
            <person name="Haridas S."/>
            <person name="Kuo A."/>
            <person name="Salamov A."/>
            <person name="Ahrendt S.R."/>
            <person name="Lipzen A."/>
            <person name="Sullivan W."/>
            <person name="Andreopoulos W.B."/>
            <person name="Clum A."/>
            <person name="Lindquist E."/>
            <person name="Daum C."/>
            <person name="Ramamoorthy G.K."/>
            <person name="Gryganskyi A."/>
            <person name="Culley D."/>
            <person name="Magnuson J.K."/>
            <person name="James T.Y."/>
            <person name="O'Malley M.A."/>
            <person name="Stajich J.E."/>
            <person name="Spatafora J.W."/>
            <person name="Visel A."/>
            <person name="Grigoriev I.V."/>
        </authorList>
    </citation>
    <scope>NUCLEOTIDE SEQUENCE [LARGE SCALE GENOMIC DNA]</scope>
    <source>
        <strain evidence="13 14">NRRL 3301</strain>
    </source>
</reference>
<dbReference type="Proteomes" id="UP000242146">
    <property type="component" value="Unassembled WGS sequence"/>
</dbReference>
<dbReference type="Pfam" id="PF04163">
    <property type="entry name" value="Tht1"/>
    <property type="match status" value="1"/>
</dbReference>
<dbReference type="OrthoDB" id="5311848at2759"/>
<dbReference type="GO" id="GO:0000742">
    <property type="term" value="P:karyogamy involved in conjugation with cellular fusion"/>
    <property type="evidence" value="ECO:0007669"/>
    <property type="project" value="UniProtKB-UniRule"/>
</dbReference>
<dbReference type="AlphaFoldDB" id="A0A1X2GL02"/>
<keyword evidence="5 11" id="KW-0732">Signal</keyword>
<evidence type="ECO:0000256" key="1">
    <source>
        <dbReference type="ARBA" id="ARBA00003389"/>
    </source>
</evidence>
<evidence type="ECO:0000256" key="9">
    <source>
        <dbReference type="ARBA" id="ARBA00023180"/>
    </source>
</evidence>
<feature type="chain" id="PRO_5012597700" evidence="12">
    <location>
        <begin position="21"/>
        <end position="119"/>
    </location>
</feature>
<keyword evidence="3 11" id="KW-0415">Karyogamy</keyword>
<keyword evidence="6 11" id="KW-0256">Endoplasmic reticulum</keyword>
<evidence type="ECO:0000256" key="3">
    <source>
        <dbReference type="ARBA" id="ARBA00022459"/>
    </source>
</evidence>
<dbReference type="InterPro" id="IPR007292">
    <property type="entry name" value="Nuclear_fusion_Kar5"/>
</dbReference>
<dbReference type="PANTHER" id="PTHR28012:SF1">
    <property type="entry name" value="NUCLEAR FUSION PROTEIN KAR5"/>
    <property type="match status" value="1"/>
</dbReference>
<evidence type="ECO:0000313" key="13">
    <source>
        <dbReference type="EMBL" id="ORX56287.1"/>
    </source>
</evidence>
<comment type="function">
    <text evidence="1 11">Required for nuclear membrane fusion during karyogamy.</text>
</comment>
<keyword evidence="10 11" id="KW-0539">Nucleus</keyword>
<keyword evidence="4" id="KW-0812">Transmembrane</keyword>
<proteinExistence type="inferred from homology"/>
<keyword evidence="7" id="KW-1133">Transmembrane helix</keyword>
<evidence type="ECO:0000256" key="10">
    <source>
        <dbReference type="ARBA" id="ARBA00023242"/>
    </source>
</evidence>
<name>A0A1X2GL02_9FUNG</name>
<evidence type="ECO:0000256" key="4">
    <source>
        <dbReference type="ARBA" id="ARBA00022692"/>
    </source>
</evidence>
<comment type="caution">
    <text evidence="13">The sequence shown here is derived from an EMBL/GenBank/DDBJ whole genome shotgun (WGS) entry which is preliminary data.</text>
</comment>
<evidence type="ECO:0000256" key="6">
    <source>
        <dbReference type="ARBA" id="ARBA00022824"/>
    </source>
</evidence>
<comment type="subcellular location">
    <subcellularLocation>
        <location evidence="11">Endoplasmic reticulum membrane</location>
    </subcellularLocation>
    <subcellularLocation>
        <location evidence="11">Nucleus membrane</location>
    </subcellularLocation>
</comment>
<comment type="similarity">
    <text evidence="2 11">Belongs to the KAR5 family.</text>
</comment>
<dbReference type="GO" id="GO:0031965">
    <property type="term" value="C:nuclear membrane"/>
    <property type="evidence" value="ECO:0007669"/>
    <property type="project" value="UniProtKB-SubCell"/>
</dbReference>
<dbReference type="GO" id="GO:0048288">
    <property type="term" value="P:nuclear membrane fusion involved in karyogamy"/>
    <property type="evidence" value="ECO:0007669"/>
    <property type="project" value="UniProtKB-UniRule"/>
</dbReference>
<accession>A0A1X2GL02</accession>
<keyword evidence="14" id="KW-1185">Reference proteome</keyword>